<gene>
    <name evidence="1" type="ORF">BLNAU_19590</name>
</gene>
<name>A0ABQ9X1F4_9EUKA</name>
<accession>A0ABQ9X1F4</accession>
<keyword evidence="2" id="KW-1185">Reference proteome</keyword>
<organism evidence="1 2">
    <name type="scientific">Blattamonas nauphoetae</name>
    <dbReference type="NCBI Taxonomy" id="2049346"/>
    <lineage>
        <taxon>Eukaryota</taxon>
        <taxon>Metamonada</taxon>
        <taxon>Preaxostyla</taxon>
        <taxon>Oxymonadida</taxon>
        <taxon>Blattamonas</taxon>
    </lineage>
</organism>
<evidence type="ECO:0000313" key="1">
    <source>
        <dbReference type="EMBL" id="KAK2945517.1"/>
    </source>
</evidence>
<evidence type="ECO:0000313" key="2">
    <source>
        <dbReference type="Proteomes" id="UP001281761"/>
    </source>
</evidence>
<reference evidence="1 2" key="1">
    <citation type="journal article" date="2022" name="bioRxiv">
        <title>Genomics of Preaxostyla Flagellates Illuminates Evolutionary Transitions and the Path Towards Mitochondrial Loss.</title>
        <authorList>
            <person name="Novak L.V.F."/>
            <person name="Treitli S.C."/>
            <person name="Pyrih J."/>
            <person name="Halakuc P."/>
            <person name="Pipaliya S.V."/>
            <person name="Vacek V."/>
            <person name="Brzon O."/>
            <person name="Soukal P."/>
            <person name="Eme L."/>
            <person name="Dacks J.B."/>
            <person name="Karnkowska A."/>
            <person name="Elias M."/>
            <person name="Hampl V."/>
        </authorList>
    </citation>
    <scope>NUCLEOTIDE SEQUENCE [LARGE SCALE GENOMIC DNA]</scope>
    <source>
        <strain evidence="1">NAU3</strain>
        <tissue evidence="1">Gut</tissue>
    </source>
</reference>
<protein>
    <submittedName>
        <fullName evidence="1">Uncharacterized protein</fullName>
    </submittedName>
</protein>
<sequence length="99" mass="11901">MTTRYTSKSTKKLCHPILQTQHEKKKIISTLLRMFQRRFDTKHLRSLKPNPIWIHEKQLHTALVSSYSRWKLVVFHSKTLKVQLHSKELAQENARPWKV</sequence>
<dbReference type="EMBL" id="JARBJD010000258">
    <property type="protein sequence ID" value="KAK2945517.1"/>
    <property type="molecule type" value="Genomic_DNA"/>
</dbReference>
<dbReference type="Proteomes" id="UP001281761">
    <property type="component" value="Unassembled WGS sequence"/>
</dbReference>
<comment type="caution">
    <text evidence="1">The sequence shown here is derived from an EMBL/GenBank/DDBJ whole genome shotgun (WGS) entry which is preliminary data.</text>
</comment>
<proteinExistence type="predicted"/>